<dbReference type="SUPFAM" id="SSF54427">
    <property type="entry name" value="NTF2-like"/>
    <property type="match status" value="1"/>
</dbReference>
<gene>
    <name evidence="2" type="ORF">AVDCRST_MAG68-3521</name>
</gene>
<feature type="chain" id="PRO_5026975857" description="DUF4440 domain-containing protein" evidence="1">
    <location>
        <begin position="20"/>
        <end position="186"/>
    </location>
</feature>
<keyword evidence="1" id="KW-0732">Signal</keyword>
<accession>A0A6J4M2A2</accession>
<evidence type="ECO:0008006" key="3">
    <source>
        <dbReference type="Google" id="ProtNLM"/>
    </source>
</evidence>
<dbReference type="InterPro" id="IPR032710">
    <property type="entry name" value="NTF2-like_dom_sf"/>
</dbReference>
<sequence length="186" mass="20692">MRHNLSLAVLVCLAAPLRAQTPVPQAASHPVTITVPAAKPEDVASIESILGALYDVISGPAGQARDWNRMRSLFIPDGRLMPSGVRPDGSVGIRLLTVNDYIATSGPVLERVGFQEKEIARRVERFGHIAHVFSTYEGRMQTEPTVIRGINSIQLLNDGKRWWVISVYWEAERPDMPLPREYLPQD</sequence>
<dbReference type="Gene3D" id="3.10.450.50">
    <property type="match status" value="1"/>
</dbReference>
<protein>
    <recommendedName>
        <fullName evidence="3">DUF4440 domain-containing protein</fullName>
    </recommendedName>
</protein>
<evidence type="ECO:0000313" key="2">
    <source>
        <dbReference type="EMBL" id="CAA9348226.1"/>
    </source>
</evidence>
<organism evidence="2">
    <name type="scientific">uncultured Gemmatimonadota bacterium</name>
    <dbReference type="NCBI Taxonomy" id="203437"/>
    <lineage>
        <taxon>Bacteria</taxon>
        <taxon>Pseudomonadati</taxon>
        <taxon>Gemmatimonadota</taxon>
        <taxon>environmental samples</taxon>
    </lineage>
</organism>
<dbReference type="AlphaFoldDB" id="A0A6J4M2A2"/>
<dbReference type="EMBL" id="CADCTW010000162">
    <property type="protein sequence ID" value="CAA9348226.1"/>
    <property type="molecule type" value="Genomic_DNA"/>
</dbReference>
<feature type="signal peptide" evidence="1">
    <location>
        <begin position="1"/>
        <end position="19"/>
    </location>
</feature>
<evidence type="ECO:0000256" key="1">
    <source>
        <dbReference type="SAM" id="SignalP"/>
    </source>
</evidence>
<reference evidence="2" key="1">
    <citation type="submission" date="2020-02" db="EMBL/GenBank/DDBJ databases">
        <authorList>
            <person name="Meier V. D."/>
        </authorList>
    </citation>
    <scope>NUCLEOTIDE SEQUENCE</scope>
    <source>
        <strain evidence="2">AVDCRST_MAG68</strain>
    </source>
</reference>
<name>A0A6J4M2A2_9BACT</name>
<proteinExistence type="predicted"/>